<evidence type="ECO:0000313" key="2">
    <source>
        <dbReference type="Proteomes" id="UP000537825"/>
    </source>
</evidence>
<dbReference type="InterPro" id="IPR011990">
    <property type="entry name" value="TPR-like_helical_dom_sf"/>
</dbReference>
<evidence type="ECO:0000313" key="1">
    <source>
        <dbReference type="EMBL" id="NBC43740.1"/>
    </source>
</evidence>
<proteinExistence type="predicted"/>
<dbReference type="Gene3D" id="1.25.40.10">
    <property type="entry name" value="Tetratricopeptide repeat domain"/>
    <property type="match status" value="1"/>
</dbReference>
<dbReference type="RefSeq" id="WP_139919786.1">
    <property type="nucleotide sequence ID" value="NZ_CBCSLE010000068.1"/>
</dbReference>
<dbReference type="Proteomes" id="UP000537825">
    <property type="component" value="Unassembled WGS sequence"/>
</dbReference>
<organism evidence="1 2">
    <name type="scientific">Corallococcus exiguus</name>
    <dbReference type="NCBI Taxonomy" id="83462"/>
    <lineage>
        <taxon>Bacteria</taxon>
        <taxon>Pseudomonadati</taxon>
        <taxon>Myxococcota</taxon>
        <taxon>Myxococcia</taxon>
        <taxon>Myxococcales</taxon>
        <taxon>Cystobacterineae</taxon>
        <taxon>Myxococcaceae</taxon>
        <taxon>Corallococcus</taxon>
    </lineage>
</organism>
<reference evidence="1 2" key="1">
    <citation type="submission" date="2020-01" db="EMBL/GenBank/DDBJ databases">
        <title>The draft genome sequence of Corallococcus exiguus DSM 14696.</title>
        <authorList>
            <person name="Zhang X."/>
            <person name="Zhu H."/>
        </authorList>
    </citation>
    <scope>NUCLEOTIDE SEQUENCE [LARGE SCALE GENOMIC DNA]</scope>
    <source>
        <strain evidence="1 2">DSM 14696</strain>
    </source>
</reference>
<keyword evidence="2" id="KW-1185">Reference proteome</keyword>
<accession>A0A7X5BTX2</accession>
<name>A0A7X5BTX2_9BACT</name>
<sequence length="249" mass="27623">MIAPDLGPHDQVRALLARGCPRQARACAEQLVERGNDPLATALLADAHFALRSFDTASRLYAQWFDGNTRLDAARVLRHYITPLLQQDFGEGHRQVRRASMRAAKASRLSEPEERRAGLREALQLDPLCGDAWTHYTPLVAEENPEQCANEWVAAVSLAGHLDVRHHIQALALLTRDSSETAAVLRLAVLRIALDQYGERFFEELQRQDPGASIGGSASYLQYLRITVDAARQVFPDAEQEPVPRAVGT</sequence>
<dbReference type="AlphaFoldDB" id="A0A7X5BTX2"/>
<comment type="caution">
    <text evidence="1">The sequence shown here is derived from an EMBL/GenBank/DDBJ whole genome shotgun (WGS) entry which is preliminary data.</text>
</comment>
<gene>
    <name evidence="1" type="ORF">GTZ93_28430</name>
</gene>
<dbReference type="EMBL" id="JAAAPK010000008">
    <property type="protein sequence ID" value="NBC43740.1"/>
    <property type="molecule type" value="Genomic_DNA"/>
</dbReference>
<protein>
    <submittedName>
        <fullName evidence="1">Uncharacterized protein</fullName>
    </submittedName>
</protein>